<gene>
    <name evidence="2" type="ordered locus">AFE_2042</name>
</gene>
<keyword evidence="1" id="KW-0812">Transmembrane</keyword>
<dbReference type="HOGENOM" id="CLU_3003492_0_0_6"/>
<proteinExistence type="predicted"/>
<accession>B7J4Q3</accession>
<evidence type="ECO:0000256" key="1">
    <source>
        <dbReference type="SAM" id="Phobius"/>
    </source>
</evidence>
<keyword evidence="3" id="KW-1185">Reference proteome</keyword>
<sequence>MARGRENPLAKCPRGPHILHQEHPRLSFLNNLISIYTSSMISIFMRYILLTFLSIS</sequence>
<feature type="transmembrane region" description="Helical" evidence="1">
    <location>
        <begin position="33"/>
        <end position="55"/>
    </location>
</feature>
<reference evidence="2 3" key="1">
    <citation type="journal article" date="2008" name="BMC Genomics">
        <title>Acidithiobacillus ferrooxidans metabolism: from genome sequence to industrial applications.</title>
        <authorList>
            <person name="Valdes J."/>
            <person name="Pedroso I."/>
            <person name="Quatrini R."/>
            <person name="Dodson R.J."/>
            <person name="Tettelin H."/>
            <person name="Blake R.II."/>
            <person name="Eisen J.A."/>
            <person name="Holmes D.S."/>
        </authorList>
    </citation>
    <scope>NUCLEOTIDE SEQUENCE [LARGE SCALE GENOMIC DNA]</scope>
    <source>
        <strain evidence="3">ATCC 23270 / DSM 14882 / CIP 104768 / NCIMB 8455</strain>
    </source>
</reference>
<dbReference type="Proteomes" id="UP000001362">
    <property type="component" value="Chromosome"/>
</dbReference>
<dbReference type="PaxDb" id="243159-AFE_2042"/>
<keyword evidence="1" id="KW-1133">Transmembrane helix</keyword>
<evidence type="ECO:0000313" key="2">
    <source>
        <dbReference type="EMBL" id="ACK78701.1"/>
    </source>
</evidence>
<dbReference type="KEGG" id="afr:AFE_2042"/>
<dbReference type="EMBL" id="CP001219">
    <property type="protein sequence ID" value="ACK78701.1"/>
    <property type="molecule type" value="Genomic_DNA"/>
</dbReference>
<protein>
    <submittedName>
        <fullName evidence="2">Uncharacterized protein</fullName>
    </submittedName>
</protein>
<name>B7J4Q3_ACIF2</name>
<evidence type="ECO:0000313" key="3">
    <source>
        <dbReference type="Proteomes" id="UP000001362"/>
    </source>
</evidence>
<organism evidence="2 3">
    <name type="scientific">Acidithiobacillus ferrooxidans (strain ATCC 23270 / DSM 14882 / CIP 104768 / NCIMB 8455)</name>
    <name type="common">Ferrobacillus ferrooxidans (strain ATCC 23270)</name>
    <dbReference type="NCBI Taxonomy" id="243159"/>
    <lineage>
        <taxon>Bacteria</taxon>
        <taxon>Pseudomonadati</taxon>
        <taxon>Pseudomonadota</taxon>
        <taxon>Acidithiobacillia</taxon>
        <taxon>Acidithiobacillales</taxon>
        <taxon>Acidithiobacillaceae</taxon>
        <taxon>Acidithiobacillus</taxon>
    </lineage>
</organism>
<dbReference type="AlphaFoldDB" id="B7J4Q3"/>
<keyword evidence="1" id="KW-0472">Membrane</keyword>